<feature type="domain" description="AMP-binding enzyme C-terminal" evidence="5">
    <location>
        <begin position="460"/>
        <end position="536"/>
    </location>
</feature>
<comment type="caution">
    <text evidence="6">The sequence shown here is derived from an EMBL/GenBank/DDBJ whole genome shotgun (WGS) entry which is preliminary data.</text>
</comment>
<dbReference type="InterPro" id="IPR020845">
    <property type="entry name" value="AMP-binding_CS"/>
</dbReference>
<sequence length="555" mass="61935">MTELTLRPFFWRPTNLFPETRLVSRTHDGIVESSYGEFGERVRSLLAALADRGFGHGNRIGTFGWNHHRHLEAYYAAPLSGAQLHTINVQLGDEDIVYIVDDATDDILFVDPGEPFETIERLWSELDVEQLVVMDETVPETEIDVVAYEDLIAEYDPISEDEMPDIEEEYPAGMCYTSGTTGRPKGVEYTHKMIYAHAMMVMTPAGLDISERDVVMPVVPMFHVNSWEFPYAATMAGATQVYPGPSPSAADLLELVEREGVTMTAGVPTVWIDLLEHVDEHGGDLSSLERIVVGGSAAPEEMMRRYDEEFDVTVEHAWGMTETMSIGSVSRPKARMADWDPSRKYEKRRKQGLLSPGLEMRVVDDAGEEVPWDGESAGELWVRGPTVITAYYNRPQADEEDFERGPASDASGTSEDASSSGKWLKTGDIVSVDEDGYIEVVDRAKDVIKSGGEWISSIALENALMANPDVIESAVIGVPHEKWQERPLATVVTAEDADPAEDELHDHLQETLEQPDWWLPDEIRVLERIPKTATGKFDKQGLREKLDVGDDETED</sequence>
<dbReference type="EMBL" id="JBHSWV010000745">
    <property type="protein sequence ID" value="MFC6769424.1"/>
    <property type="molecule type" value="Genomic_DNA"/>
</dbReference>
<name>A0ABD5SY30_9EURY</name>
<gene>
    <name evidence="6" type="ORF">ACFQE6_31655</name>
</gene>
<dbReference type="InterPro" id="IPR050237">
    <property type="entry name" value="ATP-dep_AMP-bd_enzyme"/>
</dbReference>
<keyword evidence="2 6" id="KW-0436">Ligase</keyword>
<keyword evidence="7" id="KW-1185">Reference proteome</keyword>
<feature type="domain" description="AMP-dependent synthetase/ligase" evidence="4">
    <location>
        <begin position="25"/>
        <end position="392"/>
    </location>
</feature>
<dbReference type="NCBIfam" id="NF004837">
    <property type="entry name" value="PRK06187.1"/>
    <property type="match status" value="1"/>
</dbReference>
<dbReference type="PROSITE" id="PS00455">
    <property type="entry name" value="AMP_BINDING"/>
    <property type="match status" value="1"/>
</dbReference>
<dbReference type="InterPro" id="IPR000873">
    <property type="entry name" value="AMP-dep_synth/lig_dom"/>
</dbReference>
<dbReference type="AlphaFoldDB" id="A0ABD5SY30"/>
<feature type="region of interest" description="Disordered" evidence="3">
    <location>
        <begin position="394"/>
        <end position="422"/>
    </location>
</feature>
<dbReference type="Gene3D" id="3.40.50.12780">
    <property type="entry name" value="N-terminal domain of ligase-like"/>
    <property type="match status" value="1"/>
</dbReference>
<feature type="compositionally biased region" description="Polar residues" evidence="3">
    <location>
        <begin position="410"/>
        <end position="421"/>
    </location>
</feature>
<dbReference type="Gene3D" id="3.30.300.30">
    <property type="match status" value="1"/>
</dbReference>
<dbReference type="PANTHER" id="PTHR43767:SF11">
    <property type="entry name" value="MEDIUM-CHAIN-FATTY-ACID--COA LIGASE"/>
    <property type="match status" value="1"/>
</dbReference>
<dbReference type="Proteomes" id="UP001596383">
    <property type="component" value="Unassembled WGS sequence"/>
</dbReference>
<proteinExistence type="inferred from homology"/>
<dbReference type="InterPro" id="IPR025110">
    <property type="entry name" value="AMP-bd_C"/>
</dbReference>
<reference evidence="6 7" key="1">
    <citation type="journal article" date="2019" name="Int. J. Syst. Evol. Microbiol.">
        <title>The Global Catalogue of Microorganisms (GCM) 10K type strain sequencing project: providing services to taxonomists for standard genome sequencing and annotation.</title>
        <authorList>
            <consortium name="The Broad Institute Genomics Platform"/>
            <consortium name="The Broad Institute Genome Sequencing Center for Infectious Disease"/>
            <person name="Wu L."/>
            <person name="Ma J."/>
        </authorList>
    </citation>
    <scope>NUCLEOTIDE SEQUENCE [LARGE SCALE GENOMIC DNA]</scope>
    <source>
        <strain evidence="6 7">LMG 29247</strain>
    </source>
</reference>
<dbReference type="CDD" id="cd12119">
    <property type="entry name" value="ttLC_FACS_AlkK_like"/>
    <property type="match status" value="1"/>
</dbReference>
<dbReference type="Pfam" id="PF00501">
    <property type="entry name" value="AMP-binding"/>
    <property type="match status" value="1"/>
</dbReference>
<evidence type="ECO:0000259" key="5">
    <source>
        <dbReference type="Pfam" id="PF13193"/>
    </source>
</evidence>
<evidence type="ECO:0000313" key="7">
    <source>
        <dbReference type="Proteomes" id="UP001596383"/>
    </source>
</evidence>
<protein>
    <submittedName>
        <fullName evidence="6">Long-chain fatty acid--CoA ligase</fullName>
    </submittedName>
</protein>
<comment type="similarity">
    <text evidence="1">Belongs to the ATP-dependent AMP-binding enzyme family.</text>
</comment>
<dbReference type="SUPFAM" id="SSF56801">
    <property type="entry name" value="Acetyl-CoA synthetase-like"/>
    <property type="match status" value="1"/>
</dbReference>
<dbReference type="InterPro" id="IPR042099">
    <property type="entry name" value="ANL_N_sf"/>
</dbReference>
<evidence type="ECO:0000256" key="3">
    <source>
        <dbReference type="SAM" id="MobiDB-lite"/>
    </source>
</evidence>
<evidence type="ECO:0000256" key="2">
    <source>
        <dbReference type="ARBA" id="ARBA00022598"/>
    </source>
</evidence>
<evidence type="ECO:0000259" key="4">
    <source>
        <dbReference type="Pfam" id="PF00501"/>
    </source>
</evidence>
<organism evidence="6 7">
    <name type="scientific">Natrinema soli</name>
    <dbReference type="NCBI Taxonomy" id="1930624"/>
    <lineage>
        <taxon>Archaea</taxon>
        <taxon>Methanobacteriati</taxon>
        <taxon>Methanobacteriota</taxon>
        <taxon>Stenosarchaea group</taxon>
        <taxon>Halobacteria</taxon>
        <taxon>Halobacteriales</taxon>
        <taxon>Natrialbaceae</taxon>
        <taxon>Natrinema</taxon>
    </lineage>
</organism>
<evidence type="ECO:0000313" key="6">
    <source>
        <dbReference type="EMBL" id="MFC6769424.1"/>
    </source>
</evidence>
<evidence type="ECO:0000256" key="1">
    <source>
        <dbReference type="ARBA" id="ARBA00006432"/>
    </source>
</evidence>
<dbReference type="FunFam" id="3.30.300.30:FF:000008">
    <property type="entry name" value="2,3-dihydroxybenzoate-AMP ligase"/>
    <property type="match status" value="1"/>
</dbReference>
<dbReference type="PANTHER" id="PTHR43767">
    <property type="entry name" value="LONG-CHAIN-FATTY-ACID--COA LIGASE"/>
    <property type="match status" value="1"/>
</dbReference>
<dbReference type="Pfam" id="PF13193">
    <property type="entry name" value="AMP-binding_C"/>
    <property type="match status" value="1"/>
</dbReference>
<dbReference type="GO" id="GO:0016877">
    <property type="term" value="F:ligase activity, forming carbon-sulfur bonds"/>
    <property type="evidence" value="ECO:0007669"/>
    <property type="project" value="UniProtKB-ARBA"/>
</dbReference>
<accession>A0ABD5SY30</accession>
<dbReference type="RefSeq" id="WP_273742075.1">
    <property type="nucleotide sequence ID" value="NZ_JAQIVI010000745.1"/>
</dbReference>
<dbReference type="InterPro" id="IPR045851">
    <property type="entry name" value="AMP-bd_C_sf"/>
</dbReference>